<dbReference type="Proteomes" id="UP000028252">
    <property type="component" value="Unassembled WGS sequence"/>
</dbReference>
<accession>A0A081G1K6</accession>
<evidence type="ECO:0000256" key="1">
    <source>
        <dbReference type="ARBA" id="ARBA00001947"/>
    </source>
</evidence>
<dbReference type="PANTHER" id="PTHR30096:SF0">
    <property type="entry name" value="4,5-DOPA DIOXYGENASE EXTRADIOL-LIKE PROTEIN"/>
    <property type="match status" value="1"/>
</dbReference>
<dbReference type="InterPro" id="IPR014436">
    <property type="entry name" value="Extradiol_dOase_DODA"/>
</dbReference>
<dbReference type="eggNOG" id="COG3384">
    <property type="taxonomic scope" value="Bacteria"/>
</dbReference>
<evidence type="ECO:0000313" key="8">
    <source>
        <dbReference type="Proteomes" id="UP000028252"/>
    </source>
</evidence>
<evidence type="ECO:0000256" key="2">
    <source>
        <dbReference type="ARBA" id="ARBA00007581"/>
    </source>
</evidence>
<keyword evidence="5" id="KW-0560">Oxidoreductase</keyword>
<dbReference type="CDD" id="cd07363">
    <property type="entry name" value="45_DOPA_Dioxygenase"/>
    <property type="match status" value="1"/>
</dbReference>
<proteinExistence type="inferred from homology"/>
<dbReference type="InterPro" id="IPR004183">
    <property type="entry name" value="Xdiol_dOase_suB"/>
</dbReference>
<dbReference type="PATRIC" id="fig|1232683.4.peg.1104"/>
<comment type="similarity">
    <text evidence="2">Belongs to the DODA-type extradiol aromatic ring-opening dioxygenase family.</text>
</comment>
<dbReference type="Pfam" id="PF02900">
    <property type="entry name" value="LigB"/>
    <property type="match status" value="1"/>
</dbReference>
<sequence>MSTMPTLFVSHGSPTFALEPGQIGETYSRLGQTLPRPRAILVLSAHWMTRGLRVTTHPQPETIHDFGGFPQPLYELRYPAPGAPQIAQSVVDLLNEQGLATLADPSRGFDHGVWVPLLHLYPNADIPVIALSLPAFYSTRETWMLGRACAALRDQGILIIGSGSITHNLYERSMGPAEPYVTEFTDWTDDQIKHGNIEALLDYRRLSQAGVRAHPTEEHLLPLYFAIGAAGEEWSHARRLTGQITHGVLSMDAWLFAETSGAAQED</sequence>
<dbReference type="AlphaFoldDB" id="A0A081G1K6"/>
<dbReference type="STRING" id="1232683.ADIMK_1114"/>
<keyword evidence="3" id="KW-0479">Metal-binding</keyword>
<dbReference type="GO" id="GO:0016702">
    <property type="term" value="F:oxidoreductase activity, acting on single donors with incorporation of molecular oxygen, incorporation of two atoms of oxygen"/>
    <property type="evidence" value="ECO:0007669"/>
    <property type="project" value="UniProtKB-ARBA"/>
</dbReference>
<dbReference type="Gene3D" id="3.40.830.10">
    <property type="entry name" value="LigB-like"/>
    <property type="match status" value="1"/>
</dbReference>
<name>A0A081G1K6_9GAMM</name>
<dbReference type="PIRSF" id="PIRSF006157">
    <property type="entry name" value="Doxgns_DODA"/>
    <property type="match status" value="1"/>
</dbReference>
<dbReference type="EMBL" id="JMQN01000015">
    <property type="protein sequence ID" value="KEA64661.1"/>
    <property type="molecule type" value="Genomic_DNA"/>
</dbReference>
<evidence type="ECO:0000313" key="7">
    <source>
        <dbReference type="EMBL" id="KEA64661.1"/>
    </source>
</evidence>
<comment type="cofactor">
    <cofactor evidence="1">
        <name>Zn(2+)</name>
        <dbReference type="ChEBI" id="CHEBI:29105"/>
    </cofactor>
</comment>
<keyword evidence="8" id="KW-1185">Reference proteome</keyword>
<evidence type="ECO:0000259" key="6">
    <source>
        <dbReference type="Pfam" id="PF02900"/>
    </source>
</evidence>
<feature type="domain" description="Extradiol ring-cleavage dioxygenase class III enzyme subunit B" evidence="6">
    <location>
        <begin position="33"/>
        <end position="236"/>
    </location>
</feature>
<protein>
    <recommendedName>
        <fullName evidence="6">Extradiol ring-cleavage dioxygenase class III enzyme subunit B domain-containing protein</fullName>
    </recommendedName>
</protein>
<dbReference type="OrthoDB" id="9790889at2"/>
<gene>
    <name evidence="7" type="ORF">ADIMK_1114</name>
</gene>
<evidence type="ECO:0000256" key="5">
    <source>
        <dbReference type="ARBA" id="ARBA00023002"/>
    </source>
</evidence>
<dbReference type="GO" id="GO:0008270">
    <property type="term" value="F:zinc ion binding"/>
    <property type="evidence" value="ECO:0007669"/>
    <property type="project" value="InterPro"/>
</dbReference>
<dbReference type="SUPFAM" id="SSF53213">
    <property type="entry name" value="LigB-like"/>
    <property type="match status" value="1"/>
</dbReference>
<dbReference type="RefSeq" id="WP_036184739.1">
    <property type="nucleotide sequence ID" value="NZ_JMQN01000015.1"/>
</dbReference>
<evidence type="ECO:0000256" key="3">
    <source>
        <dbReference type="ARBA" id="ARBA00022723"/>
    </source>
</evidence>
<organism evidence="7 8">
    <name type="scientific">Marinobacterium lacunae</name>
    <dbReference type="NCBI Taxonomy" id="1232683"/>
    <lineage>
        <taxon>Bacteria</taxon>
        <taxon>Pseudomonadati</taxon>
        <taxon>Pseudomonadota</taxon>
        <taxon>Gammaproteobacteria</taxon>
        <taxon>Oceanospirillales</taxon>
        <taxon>Oceanospirillaceae</taxon>
        <taxon>Marinobacterium</taxon>
    </lineage>
</organism>
<dbReference type="GO" id="GO:0008198">
    <property type="term" value="F:ferrous iron binding"/>
    <property type="evidence" value="ECO:0007669"/>
    <property type="project" value="InterPro"/>
</dbReference>
<dbReference type="PANTHER" id="PTHR30096">
    <property type="entry name" value="4,5-DOPA DIOXYGENASE EXTRADIOL-LIKE PROTEIN"/>
    <property type="match status" value="1"/>
</dbReference>
<keyword evidence="4" id="KW-0862">Zinc</keyword>
<reference evidence="7 8" key="1">
    <citation type="submission" date="2014-04" db="EMBL/GenBank/DDBJ databases">
        <title>Marinobacterium kochiensis sp. nov., isolated from sediment sample collected from Kochi backwaters in Kerala, India.</title>
        <authorList>
            <person name="Singh A."/>
            <person name="Pinnaka A.K."/>
        </authorList>
    </citation>
    <scope>NUCLEOTIDE SEQUENCE [LARGE SCALE GENOMIC DNA]</scope>
    <source>
        <strain evidence="7 8">AK27</strain>
    </source>
</reference>
<evidence type="ECO:0000256" key="4">
    <source>
        <dbReference type="ARBA" id="ARBA00022833"/>
    </source>
</evidence>
<comment type="caution">
    <text evidence="7">The sequence shown here is derived from an EMBL/GenBank/DDBJ whole genome shotgun (WGS) entry which is preliminary data.</text>
</comment>